<evidence type="ECO:0000313" key="2">
    <source>
        <dbReference type="EMBL" id="GAA4246843.1"/>
    </source>
</evidence>
<reference evidence="3" key="1">
    <citation type="journal article" date="2019" name="Int. J. Syst. Evol. Microbiol.">
        <title>The Global Catalogue of Microorganisms (GCM) 10K type strain sequencing project: providing services to taxonomists for standard genome sequencing and annotation.</title>
        <authorList>
            <consortium name="The Broad Institute Genomics Platform"/>
            <consortium name="The Broad Institute Genome Sequencing Center for Infectious Disease"/>
            <person name="Wu L."/>
            <person name="Ma J."/>
        </authorList>
    </citation>
    <scope>NUCLEOTIDE SEQUENCE [LARGE SCALE GENOMIC DNA]</scope>
    <source>
        <strain evidence="3">JCM 17441</strain>
    </source>
</reference>
<keyword evidence="3" id="KW-1185">Reference proteome</keyword>
<accession>A0ABP8D3V0</accession>
<evidence type="ECO:0000256" key="1">
    <source>
        <dbReference type="SAM" id="MobiDB-lite"/>
    </source>
</evidence>
<dbReference type="EMBL" id="BAABAT010000004">
    <property type="protein sequence ID" value="GAA4246843.1"/>
    <property type="molecule type" value="Genomic_DNA"/>
</dbReference>
<feature type="region of interest" description="Disordered" evidence="1">
    <location>
        <begin position="108"/>
        <end position="134"/>
    </location>
</feature>
<comment type="caution">
    <text evidence="2">The sequence shown here is derived from an EMBL/GenBank/DDBJ whole genome shotgun (WGS) entry which is preliminary data.</text>
</comment>
<gene>
    <name evidence="2" type="ORF">GCM10022255_020280</name>
</gene>
<name>A0ABP8D3V0_9ACTN</name>
<evidence type="ECO:0000313" key="3">
    <source>
        <dbReference type="Proteomes" id="UP001500620"/>
    </source>
</evidence>
<organism evidence="2 3">
    <name type="scientific">Dactylosporangium darangshiense</name>
    <dbReference type="NCBI Taxonomy" id="579108"/>
    <lineage>
        <taxon>Bacteria</taxon>
        <taxon>Bacillati</taxon>
        <taxon>Actinomycetota</taxon>
        <taxon>Actinomycetes</taxon>
        <taxon>Micromonosporales</taxon>
        <taxon>Micromonosporaceae</taxon>
        <taxon>Dactylosporangium</taxon>
    </lineage>
</organism>
<protein>
    <submittedName>
        <fullName evidence="2">Uncharacterized protein</fullName>
    </submittedName>
</protein>
<sequence length="209" mass="23225">MSDDPGDADFPDWDFLSSGTARTPAGIELVPASTLRDLRGRRAVVGVPGLGWRCDLRIDDTVIQASRTFVPALPEQEWYRAESEQTEVFAPLVPLERVWVERVSSAVTPPSPDAGHDLGLVSLDAPPSRPPRPARDVRVVTGLRVVRVPGPEDKTGRDQRDLRAVTEAYSGAEGDICIRVCRELDWYRWAWSGQPPKTLEVPIHLLWVE</sequence>
<dbReference type="Proteomes" id="UP001500620">
    <property type="component" value="Unassembled WGS sequence"/>
</dbReference>
<dbReference type="RefSeq" id="WP_380137106.1">
    <property type="nucleotide sequence ID" value="NZ_BAABAT010000004.1"/>
</dbReference>
<proteinExistence type="predicted"/>